<dbReference type="PANTHER" id="PTHR43479:SF11">
    <property type="entry name" value="ACREF_ENVCD OPERON REPRESSOR-RELATED"/>
    <property type="match status" value="1"/>
</dbReference>
<protein>
    <submittedName>
        <fullName evidence="6">TetR/AcrR family transcriptional regulator</fullName>
    </submittedName>
</protein>
<keyword evidence="3" id="KW-0804">Transcription</keyword>
<reference evidence="6" key="1">
    <citation type="journal article" date="2020" name="mSystems">
        <title>Genome- and Community-Level Interaction Insights into Carbon Utilization and Element Cycling Functions of Hydrothermarchaeota in Hydrothermal Sediment.</title>
        <authorList>
            <person name="Zhou Z."/>
            <person name="Liu Y."/>
            <person name="Xu W."/>
            <person name="Pan J."/>
            <person name="Luo Z.H."/>
            <person name="Li M."/>
        </authorList>
    </citation>
    <scope>NUCLEOTIDE SEQUENCE [LARGE SCALE GENOMIC DNA]</scope>
    <source>
        <strain evidence="6">SpSt-876</strain>
    </source>
</reference>
<feature type="DNA-binding region" description="H-T-H motif" evidence="4">
    <location>
        <begin position="26"/>
        <end position="45"/>
    </location>
</feature>
<dbReference type="FunFam" id="1.10.10.60:FF:000141">
    <property type="entry name" value="TetR family transcriptional regulator"/>
    <property type="match status" value="1"/>
</dbReference>
<evidence type="ECO:0000256" key="2">
    <source>
        <dbReference type="ARBA" id="ARBA00023125"/>
    </source>
</evidence>
<dbReference type="SUPFAM" id="SSF48498">
    <property type="entry name" value="Tetracyclin repressor-like, C-terminal domain"/>
    <property type="match status" value="1"/>
</dbReference>
<comment type="caution">
    <text evidence="6">The sequence shown here is derived from an EMBL/GenBank/DDBJ whole genome shotgun (WGS) entry which is preliminary data.</text>
</comment>
<sequence>MKSEKEARILKAAEKVFLKKGFFPTHIDDIAEEAGIAKGTVYLYFRDKASIYVALLDKHLSRAIGLLEAIKKEKTDVIKKMERIFDEGSELFSHFKGMFPLVSVENINLTAEIMKEIRVKIKPKIKRIINSLAEIIREGIKNKELKKIDARLGALIFFSMVRVGFLASAYAPELKKQSEKIKNIFFYGIKPN</sequence>
<keyword evidence="2 4" id="KW-0238">DNA-binding</keyword>
<evidence type="ECO:0000256" key="1">
    <source>
        <dbReference type="ARBA" id="ARBA00023015"/>
    </source>
</evidence>
<dbReference type="EMBL" id="DTLI01000029">
    <property type="protein sequence ID" value="HHS51478.1"/>
    <property type="molecule type" value="Genomic_DNA"/>
</dbReference>
<dbReference type="GO" id="GO:0003677">
    <property type="term" value="F:DNA binding"/>
    <property type="evidence" value="ECO:0007669"/>
    <property type="project" value="UniProtKB-UniRule"/>
</dbReference>
<dbReference type="PROSITE" id="PS50977">
    <property type="entry name" value="HTH_TETR_2"/>
    <property type="match status" value="1"/>
</dbReference>
<evidence type="ECO:0000256" key="4">
    <source>
        <dbReference type="PROSITE-ProRule" id="PRU00335"/>
    </source>
</evidence>
<evidence type="ECO:0000313" key="6">
    <source>
        <dbReference type="EMBL" id="HHS51478.1"/>
    </source>
</evidence>
<dbReference type="SUPFAM" id="SSF46689">
    <property type="entry name" value="Homeodomain-like"/>
    <property type="match status" value="1"/>
</dbReference>
<evidence type="ECO:0000259" key="5">
    <source>
        <dbReference type="PROSITE" id="PS50977"/>
    </source>
</evidence>
<keyword evidence="1" id="KW-0805">Transcription regulation</keyword>
<dbReference type="PANTHER" id="PTHR43479">
    <property type="entry name" value="ACREF/ENVCD OPERON REPRESSOR-RELATED"/>
    <property type="match status" value="1"/>
</dbReference>
<dbReference type="InterPro" id="IPR050624">
    <property type="entry name" value="HTH-type_Tx_Regulator"/>
</dbReference>
<dbReference type="PRINTS" id="PR00455">
    <property type="entry name" value="HTHTETR"/>
</dbReference>
<accession>A0A7C6E9H2</accession>
<evidence type="ECO:0000256" key="3">
    <source>
        <dbReference type="ARBA" id="ARBA00023163"/>
    </source>
</evidence>
<dbReference type="Pfam" id="PF00440">
    <property type="entry name" value="TetR_N"/>
    <property type="match status" value="1"/>
</dbReference>
<dbReference type="Gene3D" id="1.10.357.10">
    <property type="entry name" value="Tetracycline Repressor, domain 2"/>
    <property type="match status" value="1"/>
</dbReference>
<feature type="domain" description="HTH tetR-type" evidence="5">
    <location>
        <begin position="3"/>
        <end position="63"/>
    </location>
</feature>
<proteinExistence type="predicted"/>
<gene>
    <name evidence="6" type="ORF">ENW73_01240</name>
</gene>
<organism evidence="6">
    <name type="scientific">candidate division WOR-3 bacterium</name>
    <dbReference type="NCBI Taxonomy" id="2052148"/>
    <lineage>
        <taxon>Bacteria</taxon>
        <taxon>Bacteria division WOR-3</taxon>
    </lineage>
</organism>
<dbReference type="InterPro" id="IPR001647">
    <property type="entry name" value="HTH_TetR"/>
</dbReference>
<dbReference type="InterPro" id="IPR036271">
    <property type="entry name" value="Tet_transcr_reg_TetR-rel_C_sf"/>
</dbReference>
<name>A0A7C6E9H2_UNCW3</name>
<dbReference type="AlphaFoldDB" id="A0A7C6E9H2"/>
<dbReference type="InterPro" id="IPR009057">
    <property type="entry name" value="Homeodomain-like_sf"/>
</dbReference>
<dbReference type="Gene3D" id="1.10.10.60">
    <property type="entry name" value="Homeodomain-like"/>
    <property type="match status" value="1"/>
</dbReference>